<dbReference type="EMBL" id="LKEX01009236">
    <property type="protein sequence ID" value="KYN50057.1"/>
    <property type="molecule type" value="Genomic_DNA"/>
</dbReference>
<gene>
    <name evidence="2" type="ORF">ALC62_00085</name>
</gene>
<dbReference type="Proteomes" id="UP000078542">
    <property type="component" value="Unassembled WGS sequence"/>
</dbReference>
<dbReference type="InterPro" id="IPR019080">
    <property type="entry name" value="YqaJ_viral_recombinase"/>
</dbReference>
<comment type="caution">
    <text evidence="2">The sequence shown here is derived from an EMBL/GenBank/DDBJ whole genome shotgun (WGS) entry which is preliminary data.</text>
</comment>
<dbReference type="InterPro" id="IPR011335">
    <property type="entry name" value="Restrct_endonuc-II-like"/>
</dbReference>
<accession>A0A151K1W6</accession>
<dbReference type="CDD" id="cd22343">
    <property type="entry name" value="PDDEXK_lambda_exonuclease-like"/>
    <property type="match status" value="1"/>
</dbReference>
<evidence type="ECO:0000313" key="3">
    <source>
        <dbReference type="Proteomes" id="UP000078542"/>
    </source>
</evidence>
<proteinExistence type="predicted"/>
<dbReference type="STRING" id="456900.A0A151K1W6"/>
<dbReference type="InterPro" id="IPR051703">
    <property type="entry name" value="NF-kappa-B_Signaling_Reg"/>
</dbReference>
<dbReference type="AlphaFoldDB" id="A0A151K1W6"/>
<sequence>KPGKIAVEFEKKKRCAQTAYSTKKKSVVWKVRCTTTDKDYGPQAEKPDAPPEEMELRKAEHMRMLQDWQMKRVAIEEETKEQAATGIWRYYRTKMITASHFGHICKMRESTSCVSKVKSIIYPQELNVESVKHGTKHEEIARKDMESKLNLKIKCCGLFIDSEIPFLGASPDGLIEEDGIVEIKCPFAARLLTPEDAIVGNISNLRSLYKNKEDKEMSRNHIYYYQIQGQLHITQRQYCIFALWTPLGLKTEKILRDDNFWTEKMVNKLVKFYEQCVLPELLDPRQERHMLIRDPEYIIEAKKRKMIEKQKK</sequence>
<dbReference type="GO" id="GO:0006281">
    <property type="term" value="P:DNA repair"/>
    <property type="evidence" value="ECO:0007669"/>
    <property type="project" value="UniProtKB-ARBA"/>
</dbReference>
<feature type="non-terminal residue" evidence="2">
    <location>
        <position position="1"/>
    </location>
</feature>
<dbReference type="InterPro" id="IPR011604">
    <property type="entry name" value="PDDEXK-like_dom_sf"/>
</dbReference>
<dbReference type="Gene3D" id="3.90.320.10">
    <property type="match status" value="1"/>
</dbReference>
<evidence type="ECO:0000313" key="2">
    <source>
        <dbReference type="EMBL" id="KYN50057.1"/>
    </source>
</evidence>
<dbReference type="SUPFAM" id="SSF52980">
    <property type="entry name" value="Restriction endonuclease-like"/>
    <property type="match status" value="1"/>
</dbReference>
<name>A0A151K1W6_9HYME</name>
<evidence type="ECO:0000259" key="1">
    <source>
        <dbReference type="Pfam" id="PF09588"/>
    </source>
</evidence>
<reference evidence="2 3" key="1">
    <citation type="submission" date="2016-03" db="EMBL/GenBank/DDBJ databases">
        <title>Cyphomyrmex costatus WGS genome.</title>
        <authorList>
            <person name="Nygaard S."/>
            <person name="Hu H."/>
            <person name="Boomsma J."/>
            <person name="Zhang G."/>
        </authorList>
    </citation>
    <scope>NUCLEOTIDE SEQUENCE [LARGE SCALE GENOMIC DNA]</scope>
    <source>
        <strain evidence="2">MS0001</strain>
        <tissue evidence="2">Whole body</tissue>
    </source>
</reference>
<organism evidence="2 3">
    <name type="scientific">Cyphomyrmex costatus</name>
    <dbReference type="NCBI Taxonomy" id="456900"/>
    <lineage>
        <taxon>Eukaryota</taxon>
        <taxon>Metazoa</taxon>
        <taxon>Ecdysozoa</taxon>
        <taxon>Arthropoda</taxon>
        <taxon>Hexapoda</taxon>
        <taxon>Insecta</taxon>
        <taxon>Pterygota</taxon>
        <taxon>Neoptera</taxon>
        <taxon>Endopterygota</taxon>
        <taxon>Hymenoptera</taxon>
        <taxon>Apocrita</taxon>
        <taxon>Aculeata</taxon>
        <taxon>Formicoidea</taxon>
        <taxon>Formicidae</taxon>
        <taxon>Myrmicinae</taxon>
        <taxon>Cyphomyrmex</taxon>
    </lineage>
</organism>
<feature type="domain" description="YqaJ viral recombinase" evidence="1">
    <location>
        <begin position="88"/>
        <end position="236"/>
    </location>
</feature>
<dbReference type="PANTHER" id="PTHR46609">
    <property type="entry name" value="EXONUCLEASE, PHAGE-TYPE/RECB, C-TERMINAL DOMAIN-CONTAINING PROTEIN"/>
    <property type="match status" value="1"/>
</dbReference>
<protein>
    <recommendedName>
        <fullName evidence="1">YqaJ viral recombinase domain-containing protein</fullName>
    </recommendedName>
</protein>
<dbReference type="Pfam" id="PF09588">
    <property type="entry name" value="YqaJ"/>
    <property type="match status" value="1"/>
</dbReference>
<keyword evidence="3" id="KW-1185">Reference proteome</keyword>
<dbReference type="PANTHER" id="PTHR46609:SF8">
    <property type="entry name" value="YQAJ VIRAL RECOMBINASE DOMAIN-CONTAINING PROTEIN"/>
    <property type="match status" value="1"/>
</dbReference>